<dbReference type="InterPro" id="IPR036152">
    <property type="entry name" value="Asp/glu_Ase-like_sf"/>
</dbReference>
<feature type="binding site" evidence="6">
    <location>
        <position position="191"/>
    </location>
    <ligand>
        <name>substrate</name>
    </ligand>
</feature>
<accession>A0A7S4QP63</accession>
<name>A0A7S4QP63_9STRA</name>
<evidence type="ECO:0000256" key="3">
    <source>
        <dbReference type="ARBA" id="ARBA00022801"/>
    </source>
</evidence>
<evidence type="ECO:0000256" key="6">
    <source>
        <dbReference type="PIRSR" id="PIRSR001220-2"/>
    </source>
</evidence>
<feature type="region of interest" description="Disordered" evidence="7">
    <location>
        <begin position="106"/>
        <end position="125"/>
    </location>
</feature>
<evidence type="ECO:0000259" key="9">
    <source>
        <dbReference type="Pfam" id="PF00710"/>
    </source>
</evidence>
<evidence type="ECO:0000256" key="1">
    <source>
        <dbReference type="ARBA" id="ARBA00010518"/>
    </source>
</evidence>
<dbReference type="NCBIfam" id="TIGR00519">
    <property type="entry name" value="asnASE_I"/>
    <property type="match status" value="1"/>
</dbReference>
<comment type="similarity">
    <text evidence="1">Belongs to the asparaginase 1 family.</text>
</comment>
<dbReference type="FunFam" id="3.40.50.1170:FF:000001">
    <property type="entry name" value="L-asparaginase 2"/>
    <property type="match status" value="1"/>
</dbReference>
<feature type="signal peptide" evidence="8">
    <location>
        <begin position="1"/>
        <end position="28"/>
    </location>
</feature>
<evidence type="ECO:0000256" key="4">
    <source>
        <dbReference type="ARBA" id="ARBA00049366"/>
    </source>
</evidence>
<feature type="domain" description="L-asparaginase N-terminal" evidence="9">
    <location>
        <begin position="132"/>
        <end position="319"/>
    </location>
</feature>
<dbReference type="CDD" id="cd08963">
    <property type="entry name" value="L-asparaginase_I"/>
    <property type="match status" value="1"/>
</dbReference>
<evidence type="ECO:0000256" key="7">
    <source>
        <dbReference type="SAM" id="MobiDB-lite"/>
    </source>
</evidence>
<proteinExistence type="inferred from homology"/>
<dbReference type="GO" id="GO:0004067">
    <property type="term" value="F:asparaginase activity"/>
    <property type="evidence" value="ECO:0007669"/>
    <property type="project" value="UniProtKB-UniRule"/>
</dbReference>
<dbReference type="InterPro" id="IPR040919">
    <property type="entry name" value="Asparaginase_C"/>
</dbReference>
<dbReference type="FunFam" id="3.40.50.40:FF:000001">
    <property type="entry name" value="L-asparaginase 1"/>
    <property type="match status" value="1"/>
</dbReference>
<dbReference type="EC" id="3.5.1.1" evidence="2"/>
<dbReference type="EMBL" id="HBNS01007044">
    <property type="protein sequence ID" value="CAE4589584.1"/>
    <property type="molecule type" value="Transcribed_RNA"/>
</dbReference>
<feature type="region of interest" description="Disordered" evidence="7">
    <location>
        <begin position="52"/>
        <end position="81"/>
    </location>
</feature>
<dbReference type="InterPro" id="IPR006034">
    <property type="entry name" value="Asparaginase/glutaminase-like"/>
</dbReference>
<dbReference type="InterPro" id="IPR037152">
    <property type="entry name" value="L-asparaginase_N_sf"/>
</dbReference>
<protein>
    <recommendedName>
        <fullName evidence="2">asparaginase</fullName>
        <ecNumber evidence="2">3.5.1.1</ecNumber>
    </recommendedName>
</protein>
<evidence type="ECO:0000256" key="2">
    <source>
        <dbReference type="ARBA" id="ARBA00012920"/>
    </source>
</evidence>
<dbReference type="GO" id="GO:0009066">
    <property type="term" value="P:aspartate family amino acid metabolic process"/>
    <property type="evidence" value="ECO:0007669"/>
    <property type="project" value="UniProtKB-ARBA"/>
</dbReference>
<feature type="compositionally biased region" description="Low complexity" evidence="7">
    <location>
        <begin position="63"/>
        <end position="75"/>
    </location>
</feature>
<dbReference type="AlphaFoldDB" id="A0A7S4QP63"/>
<keyword evidence="3" id="KW-0378">Hydrolase</keyword>
<feature type="chain" id="PRO_5031035746" description="asparaginase" evidence="8">
    <location>
        <begin position="29"/>
        <end position="500"/>
    </location>
</feature>
<feature type="active site" description="O-isoaspartyl threonine intermediate" evidence="5">
    <location>
        <position position="141"/>
    </location>
</feature>
<evidence type="ECO:0000256" key="8">
    <source>
        <dbReference type="SAM" id="SignalP"/>
    </source>
</evidence>
<dbReference type="InterPro" id="IPR027473">
    <property type="entry name" value="L-asparaginase_C"/>
</dbReference>
<dbReference type="SFLD" id="SFLDS00057">
    <property type="entry name" value="Glutaminase/Asparaginase"/>
    <property type="match status" value="1"/>
</dbReference>
<dbReference type="PIRSF" id="PIRSF500176">
    <property type="entry name" value="L_ASNase"/>
    <property type="match status" value="1"/>
</dbReference>
<reference evidence="11" key="1">
    <citation type="submission" date="2021-01" db="EMBL/GenBank/DDBJ databases">
        <authorList>
            <person name="Corre E."/>
            <person name="Pelletier E."/>
            <person name="Niang G."/>
            <person name="Scheremetjew M."/>
            <person name="Finn R."/>
            <person name="Kale V."/>
            <person name="Holt S."/>
            <person name="Cochrane G."/>
            <person name="Meng A."/>
            <person name="Brown T."/>
            <person name="Cohen L."/>
        </authorList>
    </citation>
    <scope>NUCLEOTIDE SEQUENCE</scope>
    <source>
        <strain evidence="11">GSO104</strain>
    </source>
</reference>
<dbReference type="Gene3D" id="3.40.50.1170">
    <property type="entry name" value="L-asparaginase, N-terminal domain"/>
    <property type="match status" value="1"/>
</dbReference>
<dbReference type="InterPro" id="IPR041725">
    <property type="entry name" value="L-asparaginase_I"/>
</dbReference>
<dbReference type="Pfam" id="PF17763">
    <property type="entry name" value="Asparaginase_C"/>
    <property type="match status" value="1"/>
</dbReference>
<evidence type="ECO:0000259" key="10">
    <source>
        <dbReference type="Pfam" id="PF17763"/>
    </source>
</evidence>
<feature type="domain" description="Asparaginase/glutaminase C-terminal" evidence="10">
    <location>
        <begin position="345"/>
        <end position="464"/>
    </location>
</feature>
<gene>
    <name evidence="11" type="ORF">DBRI00130_LOCUS5704</name>
</gene>
<dbReference type="PRINTS" id="PR00139">
    <property type="entry name" value="ASNGLNASE"/>
</dbReference>
<comment type="catalytic activity">
    <reaction evidence="4">
        <text>L-asparagine + H2O = L-aspartate + NH4(+)</text>
        <dbReference type="Rhea" id="RHEA:21016"/>
        <dbReference type="ChEBI" id="CHEBI:15377"/>
        <dbReference type="ChEBI" id="CHEBI:28938"/>
        <dbReference type="ChEBI" id="CHEBI:29991"/>
        <dbReference type="ChEBI" id="CHEBI:58048"/>
        <dbReference type="EC" id="3.5.1.1"/>
    </reaction>
</comment>
<dbReference type="Gene3D" id="3.40.50.40">
    <property type="match status" value="1"/>
</dbReference>
<dbReference type="SMART" id="SM00870">
    <property type="entry name" value="Asparaginase"/>
    <property type="match status" value="1"/>
</dbReference>
<dbReference type="InterPro" id="IPR027474">
    <property type="entry name" value="L-asparaginase_N"/>
</dbReference>
<dbReference type="InterPro" id="IPR006033">
    <property type="entry name" value="AsnA_fam"/>
</dbReference>
<dbReference type="PANTHER" id="PTHR11707">
    <property type="entry name" value="L-ASPARAGINASE"/>
    <property type="match status" value="1"/>
</dbReference>
<dbReference type="PIRSF" id="PIRSF001220">
    <property type="entry name" value="L-ASNase_gatD"/>
    <property type="match status" value="1"/>
</dbReference>
<dbReference type="PANTHER" id="PTHR11707:SF28">
    <property type="entry name" value="60 KDA LYSOPHOSPHOLIPASE"/>
    <property type="match status" value="1"/>
</dbReference>
<dbReference type="PROSITE" id="PS51732">
    <property type="entry name" value="ASN_GLN_ASE_3"/>
    <property type="match status" value="1"/>
</dbReference>
<dbReference type="SUPFAM" id="SSF53774">
    <property type="entry name" value="Glutaminase/Asparaginase"/>
    <property type="match status" value="1"/>
</dbReference>
<feature type="binding site" evidence="6">
    <location>
        <begin position="222"/>
        <end position="223"/>
    </location>
    <ligand>
        <name>substrate</name>
    </ligand>
</feature>
<dbReference type="Pfam" id="PF00710">
    <property type="entry name" value="Asparaginase"/>
    <property type="match status" value="1"/>
</dbReference>
<sequence length="500" mass="55272">MMITLATITALTFVMILSVTFNIQTTSSFNFMQHQRYHYHSSLLYSSTKLHKQTNKDGKKYDNNNSNNDNNDGYDPSSRSIQNKKENNVEKLNSSDDSLHKHKSIFTPAGPLWNQEDDDTRVLPHRGRSRKRVLVLCTGGTLTMSSDPSAQGALAPVQGALTDYMSSMRELTDDPEMPEIVSHEYIPLIDSSDMGPGDWAVIAQDIATNYYHFDGFVIITGTDTMAYAASAVSFMFQNLGKPVVFTGSQIPLREPYNDARKNLIMAIIFASSDTVSEVTIFFHDRLLRGCRATKVNTCKLLAFDSPNIDSLATIGIHVEEKDHLFLPPPKGAFRVRTEMDTRLITLRLVPGFDDAMIIHMIKAASKETVLKGLILQLYGAGNMPSLKNDLIECLKDATNDGVCVVVSTQCHTGSVIMGHYATGLALKEAGVVSAGDMTLEATTAKLAYLLGRQDLTIDEVRDLMGVDLRGELTPEGLMPPPPLASTYQKAIFKKNRSRIF</sequence>
<keyword evidence="8" id="KW-0732">Signal</keyword>
<organism evidence="11">
    <name type="scientific">Ditylum brightwellii</name>
    <dbReference type="NCBI Taxonomy" id="49249"/>
    <lineage>
        <taxon>Eukaryota</taxon>
        <taxon>Sar</taxon>
        <taxon>Stramenopiles</taxon>
        <taxon>Ochrophyta</taxon>
        <taxon>Bacillariophyta</taxon>
        <taxon>Mediophyceae</taxon>
        <taxon>Lithodesmiophycidae</taxon>
        <taxon>Lithodesmiales</taxon>
        <taxon>Lithodesmiaceae</taxon>
        <taxon>Ditylum</taxon>
    </lineage>
</organism>
<evidence type="ECO:0000256" key="5">
    <source>
        <dbReference type="PIRSR" id="PIRSR001220-1"/>
    </source>
</evidence>
<evidence type="ECO:0000313" key="11">
    <source>
        <dbReference type="EMBL" id="CAE4589584.1"/>
    </source>
</evidence>